<feature type="compositionally biased region" description="Polar residues" evidence="2">
    <location>
        <begin position="376"/>
        <end position="392"/>
    </location>
</feature>
<feature type="region of interest" description="Disordered" evidence="2">
    <location>
        <begin position="630"/>
        <end position="768"/>
    </location>
</feature>
<sequence>MGRTKSPVLNTRAPPKPVEAAQASEAMETPSGSFSSVANSSTCPNCGSVFTDMSTTDFNNHVASCTRPSTAGSVSSESTLSPPPESPSIGPANAIAAQNRGVEGASRSIVDLGGVADNSHGHGQDRPVNQPVQEQDDATSTQVQQITNNDSSNQNQGDENFNQTVVSQNPIQEDDKDNFAMITIAPYITGSFDHYEYEAVKEDEKKDEPEADLKDDENDLEDPKVSDGLKATDEQDNLEDPVTPNNEIDTTQVIEEDLYGADTPLAESTTPQVIEDDIYGADTPHADPSTPQVPEDDIYDADTPRAETPTPMSAAEAIGESIVNGVEAIKASEALSTALLETASDVSKLEVPADSNAGGADIPPSAIDSADLPVPSQVTASSDKQVDSEVSSQITGDIEEKVERVVIKYNKFTPVSVFQDFFKGVDEMSYKELYHRTAVVSDVLMAYQDEFDDVNKQLYNYEQRKAFLKEVADEKKKADEDQKKIDNKESILTEDSLLTDLYWKYQEKLKLRGSRWLAFLVEYEQNGGEPQDVERLKKLHEPLFSTALAKRQRASKKEAAKPVKEKLVNGDLPPLKKADHEPHFKRRKILQDRVVFDEKKQSDIYQQPYNSKMTGNQKLLDRNAVGFGEDVFNENGRPKRSTAKRAFYDTEQSDTAPDTEPENLPAKRARTRRVLDDGIASPGRPQTFFASRDGTPARLFASGKRVGRPPGSKTKNPGGKGQSKLNTVQVAEPSEFEADDGEAQNSQVESHAQELEPAQEEQLQAAASSLVAQTVVEANAAAGGPVKKKHAGGRPKKNIAVEESLTGPSSAPAEEIPIAPKPKNKGGRPRKHPVPAGGAKARGGRAKKQPADEQPTVQAGEEEEVIQSTEHDNESLFPSTSTSRPTTSSSGGTDATFDGHQPRRTATRGKSQAQSASVNLEDELNAPGPSVSTNGRGKRSKRTVTGEDTQPAEPFESAAQSGDSDGENIVVDTYRPGLLEEVTPPKKPIRKAVRAKKGKANTQSALQHIAPQEVTPERTGEASNNTTGRPKRKRTAALPESSIDPDQLGEFLSDDDGETPPPPKRRNARGGRKGKSFKREQTTDIDTGIEGDSSVPPSRKRAARAVTKRRAIKQEMVDEDSSGDSQVPQPPKTRKSRTNTLIIAEGANPMAVQGGSIEGEIGEGSAPAPKKRNVSGGKQAAKDVEIVGENVVSKKRKLPAISKGKGAALGDIFEPGSIMNEGVDVHNGDENAGFELDGHDDMGDAESAPPAKKRKTRTVKGKAAKTESSGDFEDSEDYAGMDPAEAELLKKKKRKSKKLADATKARWASGLMKGPMEKRKATNAAKKAAKLAAKQAIEGGIAPAGVAGPADVDMDMGGAPAAPAPVIGQWQAFQGGDITAPVTGRGGGGGGSGSGTMENTGVAPAMAPPARSSTRVRKPTSRAMGLDGADDSEEEGMPQSEYDRFQALSSPKGGFDLGKRARKSYIGFEDEDSS</sequence>
<gene>
    <name evidence="3" type="ORF">K444DRAFT_662723</name>
</gene>
<feature type="compositionally biased region" description="Basic residues" evidence="2">
    <location>
        <begin position="1098"/>
        <end position="1111"/>
    </location>
</feature>
<feature type="compositionally biased region" description="Low complexity" evidence="2">
    <location>
        <begin position="808"/>
        <end position="818"/>
    </location>
</feature>
<dbReference type="EMBL" id="KZ613786">
    <property type="protein sequence ID" value="PMD61723.1"/>
    <property type="molecule type" value="Genomic_DNA"/>
</dbReference>
<name>A0A2J6TFE6_9HELO</name>
<feature type="compositionally biased region" description="Low complexity" evidence="2">
    <location>
        <begin position="878"/>
        <end position="893"/>
    </location>
</feature>
<organism evidence="3 4">
    <name type="scientific">Hyaloscypha bicolor E</name>
    <dbReference type="NCBI Taxonomy" id="1095630"/>
    <lineage>
        <taxon>Eukaryota</taxon>
        <taxon>Fungi</taxon>
        <taxon>Dikarya</taxon>
        <taxon>Ascomycota</taxon>
        <taxon>Pezizomycotina</taxon>
        <taxon>Leotiomycetes</taxon>
        <taxon>Helotiales</taxon>
        <taxon>Hyaloscyphaceae</taxon>
        <taxon>Hyaloscypha</taxon>
        <taxon>Hyaloscypha bicolor</taxon>
    </lineage>
</organism>
<feature type="compositionally biased region" description="Basic residues" evidence="2">
    <location>
        <begin position="1251"/>
        <end position="1263"/>
    </location>
</feature>
<feature type="compositionally biased region" description="Basic and acidic residues" evidence="2">
    <location>
        <begin position="200"/>
        <end position="212"/>
    </location>
</feature>
<feature type="coiled-coil region" evidence="1">
    <location>
        <begin position="444"/>
        <end position="488"/>
    </location>
</feature>
<evidence type="ECO:0000313" key="3">
    <source>
        <dbReference type="EMBL" id="PMD61723.1"/>
    </source>
</evidence>
<feature type="region of interest" description="Disordered" evidence="2">
    <location>
        <begin position="1219"/>
        <end position="1323"/>
    </location>
</feature>
<dbReference type="RefSeq" id="XP_024738627.1">
    <property type="nucleotide sequence ID" value="XM_024886737.1"/>
</dbReference>
<keyword evidence="1" id="KW-0175">Coiled coil</keyword>
<feature type="compositionally biased region" description="Low complexity" evidence="2">
    <location>
        <begin position="1154"/>
        <end position="1165"/>
    </location>
</feature>
<feature type="compositionally biased region" description="Polar residues" evidence="2">
    <location>
        <begin position="243"/>
        <end position="253"/>
    </location>
</feature>
<feature type="compositionally biased region" description="Basic and acidic residues" evidence="2">
    <location>
        <begin position="221"/>
        <end position="233"/>
    </location>
</feature>
<feature type="compositionally biased region" description="Gly residues" evidence="2">
    <location>
        <begin position="1384"/>
        <end position="1394"/>
    </location>
</feature>
<proteinExistence type="predicted"/>
<feature type="region of interest" description="Disordered" evidence="2">
    <location>
        <begin position="1377"/>
        <end position="1474"/>
    </location>
</feature>
<dbReference type="GeneID" id="36594814"/>
<reference evidence="3 4" key="1">
    <citation type="submission" date="2016-04" db="EMBL/GenBank/DDBJ databases">
        <title>A degradative enzymes factory behind the ericoid mycorrhizal symbiosis.</title>
        <authorList>
            <consortium name="DOE Joint Genome Institute"/>
            <person name="Martino E."/>
            <person name="Morin E."/>
            <person name="Grelet G."/>
            <person name="Kuo A."/>
            <person name="Kohler A."/>
            <person name="Daghino S."/>
            <person name="Barry K."/>
            <person name="Choi C."/>
            <person name="Cichocki N."/>
            <person name="Clum A."/>
            <person name="Copeland A."/>
            <person name="Hainaut M."/>
            <person name="Haridas S."/>
            <person name="Labutti K."/>
            <person name="Lindquist E."/>
            <person name="Lipzen A."/>
            <person name="Khouja H.-R."/>
            <person name="Murat C."/>
            <person name="Ohm R."/>
            <person name="Olson A."/>
            <person name="Spatafora J."/>
            <person name="Veneault-Fourrey C."/>
            <person name="Henrissat B."/>
            <person name="Grigoriev I."/>
            <person name="Martin F."/>
            <person name="Perotto S."/>
        </authorList>
    </citation>
    <scope>NUCLEOTIDE SEQUENCE [LARGE SCALE GENOMIC DNA]</scope>
    <source>
        <strain evidence="3 4">E</strain>
    </source>
</reference>
<feature type="compositionally biased region" description="Basic residues" evidence="2">
    <location>
        <begin position="786"/>
        <end position="797"/>
    </location>
</feature>
<dbReference type="Proteomes" id="UP000235371">
    <property type="component" value="Unassembled WGS sequence"/>
</dbReference>
<feature type="compositionally biased region" description="Basic residues" evidence="2">
    <location>
        <begin position="822"/>
        <end position="833"/>
    </location>
</feature>
<feature type="region of interest" description="Disordered" evidence="2">
    <location>
        <begin position="351"/>
        <end position="392"/>
    </location>
</feature>
<feature type="compositionally biased region" description="Polar residues" evidence="2">
    <location>
        <begin position="908"/>
        <end position="918"/>
    </location>
</feature>
<feature type="compositionally biased region" description="Basic residues" evidence="2">
    <location>
        <begin position="987"/>
        <end position="999"/>
    </location>
</feature>
<feature type="compositionally biased region" description="Basic residues" evidence="2">
    <location>
        <begin position="1063"/>
        <end position="1076"/>
    </location>
</feature>
<protein>
    <submittedName>
        <fullName evidence="3">Uncharacterized protein</fullName>
    </submittedName>
</protein>
<dbReference type="OrthoDB" id="3538351at2759"/>
<evidence type="ECO:0000313" key="4">
    <source>
        <dbReference type="Proteomes" id="UP000235371"/>
    </source>
</evidence>
<keyword evidence="4" id="KW-1185">Reference proteome</keyword>
<evidence type="ECO:0000256" key="2">
    <source>
        <dbReference type="SAM" id="MobiDB-lite"/>
    </source>
</evidence>
<feature type="compositionally biased region" description="Acidic residues" evidence="2">
    <location>
        <begin position="1270"/>
        <end position="1279"/>
    </location>
</feature>
<feature type="region of interest" description="Disordered" evidence="2">
    <location>
        <begin position="780"/>
        <end position="1181"/>
    </location>
</feature>
<evidence type="ECO:0000256" key="1">
    <source>
        <dbReference type="SAM" id="Coils"/>
    </source>
</evidence>
<feature type="region of interest" description="Disordered" evidence="2">
    <location>
        <begin position="200"/>
        <end position="271"/>
    </location>
</feature>
<dbReference type="InParanoid" id="A0A2J6TFE6"/>
<feature type="compositionally biased region" description="Polar residues" evidence="2">
    <location>
        <begin position="130"/>
        <end position="161"/>
    </location>
</feature>
<feature type="region of interest" description="Disordered" evidence="2">
    <location>
        <begin position="66"/>
        <end position="161"/>
    </location>
</feature>
<feature type="region of interest" description="Disordered" evidence="2">
    <location>
        <begin position="1"/>
        <end position="38"/>
    </location>
</feature>
<accession>A0A2J6TFE6</accession>